<keyword evidence="2 6" id="KW-0812">Transmembrane</keyword>
<dbReference type="InterPro" id="IPR052337">
    <property type="entry name" value="SAT4-like"/>
</dbReference>
<evidence type="ECO:0000256" key="2">
    <source>
        <dbReference type="ARBA" id="ARBA00022692"/>
    </source>
</evidence>
<dbReference type="Proteomes" id="UP001166286">
    <property type="component" value="Unassembled WGS sequence"/>
</dbReference>
<dbReference type="InterPro" id="IPR049326">
    <property type="entry name" value="Rhodopsin_dom_fungi"/>
</dbReference>
<dbReference type="Pfam" id="PF20684">
    <property type="entry name" value="Fung_rhodopsin"/>
    <property type="match status" value="1"/>
</dbReference>
<comment type="subcellular location">
    <subcellularLocation>
        <location evidence="1">Membrane</location>
        <topology evidence="1">Multi-pass membrane protein</topology>
    </subcellularLocation>
</comment>
<feature type="transmembrane region" description="Helical" evidence="6">
    <location>
        <begin position="134"/>
        <end position="151"/>
    </location>
</feature>
<organism evidence="8 9">
    <name type="scientific">Cladonia borealis</name>
    <dbReference type="NCBI Taxonomy" id="184061"/>
    <lineage>
        <taxon>Eukaryota</taxon>
        <taxon>Fungi</taxon>
        <taxon>Dikarya</taxon>
        <taxon>Ascomycota</taxon>
        <taxon>Pezizomycotina</taxon>
        <taxon>Lecanoromycetes</taxon>
        <taxon>OSLEUM clade</taxon>
        <taxon>Lecanoromycetidae</taxon>
        <taxon>Lecanorales</taxon>
        <taxon>Lecanorineae</taxon>
        <taxon>Cladoniaceae</taxon>
        <taxon>Cladonia</taxon>
    </lineage>
</organism>
<keyword evidence="4 6" id="KW-0472">Membrane</keyword>
<dbReference type="EMBL" id="JAFEKC020000002">
    <property type="protein sequence ID" value="KAK0516327.1"/>
    <property type="molecule type" value="Genomic_DNA"/>
</dbReference>
<keyword evidence="9" id="KW-1185">Reference proteome</keyword>
<feature type="domain" description="Rhodopsin" evidence="7">
    <location>
        <begin position="50"/>
        <end position="300"/>
    </location>
</feature>
<feature type="transmembrane region" description="Helical" evidence="6">
    <location>
        <begin position="163"/>
        <end position="187"/>
    </location>
</feature>
<evidence type="ECO:0000259" key="7">
    <source>
        <dbReference type="Pfam" id="PF20684"/>
    </source>
</evidence>
<feature type="transmembrane region" description="Helical" evidence="6">
    <location>
        <begin position="73"/>
        <end position="97"/>
    </location>
</feature>
<evidence type="ECO:0000313" key="8">
    <source>
        <dbReference type="EMBL" id="KAK0516327.1"/>
    </source>
</evidence>
<evidence type="ECO:0000256" key="4">
    <source>
        <dbReference type="ARBA" id="ARBA00023136"/>
    </source>
</evidence>
<evidence type="ECO:0000256" key="1">
    <source>
        <dbReference type="ARBA" id="ARBA00004141"/>
    </source>
</evidence>
<feature type="transmembrane region" description="Helical" evidence="6">
    <location>
        <begin position="281"/>
        <end position="300"/>
    </location>
</feature>
<protein>
    <recommendedName>
        <fullName evidence="7">Rhodopsin domain-containing protein</fullName>
    </recommendedName>
</protein>
<evidence type="ECO:0000256" key="6">
    <source>
        <dbReference type="SAM" id="Phobius"/>
    </source>
</evidence>
<proteinExistence type="inferred from homology"/>
<dbReference type="PANTHER" id="PTHR33048:SF158">
    <property type="entry name" value="MEMBRANE PROTEIN PTH11-LIKE, PUTATIVE-RELATED"/>
    <property type="match status" value="1"/>
</dbReference>
<dbReference type="GO" id="GO:0016020">
    <property type="term" value="C:membrane"/>
    <property type="evidence" value="ECO:0007669"/>
    <property type="project" value="UniProtKB-SubCell"/>
</dbReference>
<evidence type="ECO:0000313" key="9">
    <source>
        <dbReference type="Proteomes" id="UP001166286"/>
    </source>
</evidence>
<feature type="transmembrane region" description="Helical" evidence="6">
    <location>
        <begin position="251"/>
        <end position="269"/>
    </location>
</feature>
<comment type="similarity">
    <text evidence="5">Belongs to the SAT4 family.</text>
</comment>
<keyword evidence="3 6" id="KW-1133">Transmembrane helix</keyword>
<dbReference type="PANTHER" id="PTHR33048">
    <property type="entry name" value="PTH11-LIKE INTEGRAL MEMBRANE PROTEIN (AFU_ORTHOLOGUE AFUA_5G11245)"/>
    <property type="match status" value="1"/>
</dbReference>
<evidence type="ECO:0000256" key="3">
    <source>
        <dbReference type="ARBA" id="ARBA00022989"/>
    </source>
</evidence>
<accession>A0AA39V507</accession>
<feature type="transmembrane region" description="Helical" evidence="6">
    <location>
        <begin position="207"/>
        <end position="230"/>
    </location>
</feature>
<evidence type="ECO:0000256" key="5">
    <source>
        <dbReference type="ARBA" id="ARBA00038359"/>
    </source>
</evidence>
<comment type="caution">
    <text evidence="8">The sequence shown here is derived from an EMBL/GenBank/DDBJ whole genome shotgun (WGS) entry which is preliminary data.</text>
</comment>
<gene>
    <name evidence="8" type="ORF">JMJ35_000930</name>
</gene>
<reference evidence="8" key="1">
    <citation type="submission" date="2023-03" db="EMBL/GenBank/DDBJ databases">
        <title>Complete genome of Cladonia borealis.</title>
        <authorList>
            <person name="Park H."/>
        </authorList>
    </citation>
    <scope>NUCLEOTIDE SEQUENCE</scope>
    <source>
        <strain evidence="8">ANT050790</strain>
    </source>
</reference>
<feature type="transmembrane region" description="Helical" evidence="6">
    <location>
        <begin position="33"/>
        <end position="53"/>
    </location>
</feature>
<name>A0AA39V507_9LECA</name>
<dbReference type="AlphaFoldDB" id="A0AA39V507"/>
<sequence length="304" mass="33406">MDNYSQYANLPAASPSPGVVSNLDNLPSRALDLYIGMGTCIAVTTVLLALRMYAKLVVTDKPGWEDCETRHSIIIQMLTAVVACLIGFTLFVAQIAVTFTITGPHGALGTHVWDTTIGQYTKAYEQKSLVTIDLYPAAAFFIKLSLFLLYLRLFKPNRFTRWLNYGGIITCGLFYSASIIGNCVMFIPTPGQPNNNSAWLLRASEYSHRILILSVVQSVFGTLSDIYLLVIPIQMIFQLHFPIERKIGVSAVFMIGILAIACSLANLVYRVKELATIDHTWSGVTLYLFCSAELSAGLVASDAL</sequence>